<dbReference type="InterPro" id="IPR025756">
    <property type="entry name" value="Myb_CC_LHEQLE"/>
</dbReference>
<feature type="region of interest" description="Disordered" evidence="4">
    <location>
        <begin position="267"/>
        <end position="302"/>
    </location>
</feature>
<feature type="compositionally biased region" description="Basic and acidic residues" evidence="4">
    <location>
        <begin position="283"/>
        <end position="295"/>
    </location>
</feature>
<dbReference type="InterPro" id="IPR001005">
    <property type="entry name" value="SANT/Myb"/>
</dbReference>
<dbReference type="Pfam" id="PF00249">
    <property type="entry name" value="Myb_DNA-binding"/>
    <property type="match status" value="1"/>
</dbReference>
<evidence type="ECO:0000256" key="1">
    <source>
        <dbReference type="ARBA" id="ARBA00023015"/>
    </source>
</evidence>
<gene>
    <name evidence="6" type="ORF">GOP47_0023159</name>
</gene>
<dbReference type="PANTHER" id="PTHR31499:SF43">
    <property type="entry name" value="MYB FAMILY TRANSCRIPTION FACTOR APL"/>
    <property type="match status" value="1"/>
</dbReference>
<reference evidence="6" key="1">
    <citation type="submission" date="2021-01" db="EMBL/GenBank/DDBJ databases">
        <title>Adiantum capillus-veneris genome.</title>
        <authorList>
            <person name="Fang Y."/>
            <person name="Liao Q."/>
        </authorList>
    </citation>
    <scope>NUCLEOTIDE SEQUENCE</scope>
    <source>
        <strain evidence="6">H3</strain>
        <tissue evidence="6">Leaf</tissue>
    </source>
</reference>
<evidence type="ECO:0000259" key="5">
    <source>
        <dbReference type="PROSITE" id="PS51294"/>
    </source>
</evidence>
<accession>A0A9D4Z687</accession>
<dbReference type="EMBL" id="JABFUD020000022">
    <property type="protein sequence ID" value="KAI5062620.1"/>
    <property type="molecule type" value="Genomic_DNA"/>
</dbReference>
<dbReference type="GO" id="GO:0003700">
    <property type="term" value="F:DNA-binding transcription factor activity"/>
    <property type="evidence" value="ECO:0007669"/>
    <property type="project" value="InterPro"/>
</dbReference>
<evidence type="ECO:0000256" key="3">
    <source>
        <dbReference type="ARBA" id="ARBA00023242"/>
    </source>
</evidence>
<dbReference type="AlphaFoldDB" id="A0A9D4Z687"/>
<protein>
    <recommendedName>
        <fullName evidence="5">HTH myb-type domain-containing protein</fullName>
    </recommendedName>
</protein>
<keyword evidence="3" id="KW-0539">Nucleus</keyword>
<dbReference type="GO" id="GO:0003677">
    <property type="term" value="F:DNA binding"/>
    <property type="evidence" value="ECO:0007669"/>
    <property type="project" value="InterPro"/>
</dbReference>
<feature type="domain" description="HTH myb-type" evidence="5">
    <location>
        <begin position="40"/>
        <end position="100"/>
    </location>
</feature>
<dbReference type="InterPro" id="IPR017930">
    <property type="entry name" value="Myb_dom"/>
</dbReference>
<comment type="caution">
    <text evidence="6">The sequence shown here is derived from an EMBL/GenBank/DDBJ whole genome shotgun (WGS) entry which is preliminary data.</text>
</comment>
<dbReference type="NCBIfam" id="TIGR01557">
    <property type="entry name" value="myb_SHAQKYF"/>
    <property type="match status" value="1"/>
</dbReference>
<proteinExistence type="predicted"/>
<evidence type="ECO:0000256" key="2">
    <source>
        <dbReference type="ARBA" id="ARBA00023163"/>
    </source>
</evidence>
<feature type="region of interest" description="Disordered" evidence="4">
    <location>
        <begin position="395"/>
        <end position="427"/>
    </location>
</feature>
<organism evidence="6 7">
    <name type="scientific">Adiantum capillus-veneris</name>
    <name type="common">Maidenhair fern</name>
    <dbReference type="NCBI Taxonomy" id="13818"/>
    <lineage>
        <taxon>Eukaryota</taxon>
        <taxon>Viridiplantae</taxon>
        <taxon>Streptophyta</taxon>
        <taxon>Embryophyta</taxon>
        <taxon>Tracheophyta</taxon>
        <taxon>Polypodiopsida</taxon>
        <taxon>Polypodiidae</taxon>
        <taxon>Polypodiales</taxon>
        <taxon>Pteridineae</taxon>
        <taxon>Pteridaceae</taxon>
        <taxon>Vittarioideae</taxon>
        <taxon>Adiantum</taxon>
    </lineage>
</organism>
<evidence type="ECO:0000313" key="6">
    <source>
        <dbReference type="EMBL" id="KAI5062620.1"/>
    </source>
</evidence>
<keyword evidence="7" id="KW-1185">Reference proteome</keyword>
<feature type="compositionally biased region" description="Basic and acidic residues" evidence="4">
    <location>
        <begin position="267"/>
        <end position="276"/>
    </location>
</feature>
<dbReference type="InterPro" id="IPR046955">
    <property type="entry name" value="PHR1-like"/>
</dbReference>
<dbReference type="SUPFAM" id="SSF46689">
    <property type="entry name" value="Homeodomain-like"/>
    <property type="match status" value="1"/>
</dbReference>
<dbReference type="Gene3D" id="1.10.10.60">
    <property type="entry name" value="Homeodomain-like"/>
    <property type="match status" value="1"/>
</dbReference>
<dbReference type="FunFam" id="1.10.10.60:FF:000002">
    <property type="entry name" value="Myb family transcription factor"/>
    <property type="match status" value="1"/>
</dbReference>
<dbReference type="OrthoDB" id="551907at2759"/>
<evidence type="ECO:0000313" key="7">
    <source>
        <dbReference type="Proteomes" id="UP000886520"/>
    </source>
</evidence>
<sequence>MHQIERFAGGRGTLPHYVQPVVSQMQEGDSLVGTGVILSADPKPRLRWTAELHKRFVDAVMQLGGADKATPKSVMKAMNVKGLTLYHLKSHLQKYRLGKQPQRDTQPEVARHDLVEESICHVSSCGQTLPRRDDSNSVQISEALRLQMEVQQKLRDQLEVQRLLQLRIEAQGKYLQSILEKAQQTLSGQSVASIELEAARAELSDLANRMSAECLSSSFALISEEHPVKNVLMGMKDCPESCLTSPSSPESFDDALSRGFEMHDRKRCKVSHEHRGLSQSSNEETKKLTDGDLKAGRYSLDGRSSITPVPSNVVVRELDSHALHHQEPEWQGGFGHGKMNEERENLMRSHYGVKRPAPRRAALCPEDFFSIATSNEAGAIVGTSGSLQICPSQSRQGNGLDLNSSGDLMGQHRENFDLNCGEGKEQD</sequence>
<keyword evidence="1" id="KW-0805">Transcription regulation</keyword>
<dbReference type="Proteomes" id="UP000886520">
    <property type="component" value="Chromosome 22"/>
</dbReference>
<feature type="compositionally biased region" description="Basic and acidic residues" evidence="4">
    <location>
        <begin position="410"/>
        <end position="427"/>
    </location>
</feature>
<dbReference type="PANTHER" id="PTHR31499">
    <property type="entry name" value="MYB FAMILY TRANSCRIPTION FACTOR PHL11"/>
    <property type="match status" value="1"/>
</dbReference>
<dbReference type="PROSITE" id="PS51294">
    <property type="entry name" value="HTH_MYB"/>
    <property type="match status" value="1"/>
</dbReference>
<keyword evidence="2" id="KW-0804">Transcription</keyword>
<dbReference type="InterPro" id="IPR006447">
    <property type="entry name" value="Myb_dom_plants"/>
</dbReference>
<name>A0A9D4Z687_ADICA</name>
<feature type="compositionally biased region" description="Polar residues" evidence="4">
    <location>
        <begin position="395"/>
        <end position="406"/>
    </location>
</feature>
<dbReference type="Pfam" id="PF14379">
    <property type="entry name" value="Myb_CC_LHEQLE"/>
    <property type="match status" value="1"/>
</dbReference>
<dbReference type="InterPro" id="IPR009057">
    <property type="entry name" value="Homeodomain-like_sf"/>
</dbReference>
<evidence type="ECO:0000256" key="4">
    <source>
        <dbReference type="SAM" id="MobiDB-lite"/>
    </source>
</evidence>